<feature type="region of interest" description="Disordered" evidence="1">
    <location>
        <begin position="562"/>
        <end position="618"/>
    </location>
</feature>
<accession>A0A9W6ZPK3</accession>
<feature type="compositionally biased region" description="Acidic residues" evidence="1">
    <location>
        <begin position="562"/>
        <end position="571"/>
    </location>
</feature>
<feature type="compositionally biased region" description="Basic residues" evidence="1">
    <location>
        <begin position="325"/>
        <end position="337"/>
    </location>
</feature>
<feature type="compositionally biased region" description="Low complexity" evidence="1">
    <location>
        <begin position="38"/>
        <end position="49"/>
    </location>
</feature>
<protein>
    <submittedName>
        <fullName evidence="2">Uncharacterized protein</fullName>
    </submittedName>
</protein>
<gene>
    <name evidence="2" type="ORF">TrRE_jg4053</name>
</gene>
<dbReference type="AlphaFoldDB" id="A0A9W6ZPK3"/>
<evidence type="ECO:0000313" key="2">
    <source>
        <dbReference type="EMBL" id="GMH54030.1"/>
    </source>
</evidence>
<comment type="caution">
    <text evidence="2">The sequence shown here is derived from an EMBL/GenBank/DDBJ whole genome shotgun (WGS) entry which is preliminary data.</text>
</comment>
<evidence type="ECO:0000256" key="1">
    <source>
        <dbReference type="SAM" id="MobiDB-lite"/>
    </source>
</evidence>
<name>A0A9W6ZPK3_9STRA</name>
<dbReference type="Proteomes" id="UP001165082">
    <property type="component" value="Unassembled WGS sequence"/>
</dbReference>
<feature type="compositionally biased region" description="Low complexity" evidence="1">
    <location>
        <begin position="338"/>
        <end position="356"/>
    </location>
</feature>
<evidence type="ECO:0000313" key="3">
    <source>
        <dbReference type="Proteomes" id="UP001165082"/>
    </source>
</evidence>
<sequence>MELTRGSQPVKGDHTVHRSSTQSRKPPSPSFNQSDGPSSRSSSRNSTRSPFTHATSPIVHKNDRRTPSPGGLKNKKKKSKDGKDTGGGEGKQSQSPRNPSPSTLKYYNSSGDEKSSSQPHRRSRSGPPTFRTKGGKPGSRGSTPTNDAAPDDSTNQAASHPTKRRSTVRAPTELDKTFLATSSNQHIADDDFHDMELEEIQSQLQERAAKVIQHTGFTRFSSSALCVDPSQADQNIQIKKVSPRRPSLNSQISNFTASDFDAVSETSDISSSRLNVSGGISQHSFTVDNAAQAFDAMSISELERIQKILADKKMEKARAEGGGKSKSKKTKKTKKGGKSSSSNSNSNGNSNSNSNSRTEASSTNPSSNERNLPPPPPSVQSPSQDTAQAEGEGETDDNRGRTRSDSIGPEIRKAKTIARIDSINSGSKNASGNKSAATPDSDPSPVSTTPPAIPTDGQISGTSASPERRPGAPNLQMFASSYLKEVQVNDPNRAIEVADRLAQRERDNERDGKLGLIGNMISNDKSKIATSSSSIADNTTDFDTSSDIMCSMYSDTNSFYSDDEEVIEEEEVRPSSYSKSPKQLSFANGRPPPNVPTLQLEVLRSPRGERDRVKAPDPDKAVVTLTEGENAFAFSPRSISESEFST</sequence>
<keyword evidence="3" id="KW-1185">Reference proteome</keyword>
<feature type="compositionally biased region" description="Polar residues" evidence="1">
    <location>
        <begin position="140"/>
        <end position="159"/>
    </location>
</feature>
<feature type="compositionally biased region" description="Basic and acidic residues" evidence="1">
    <location>
        <begin position="604"/>
        <end position="618"/>
    </location>
</feature>
<organism evidence="2 3">
    <name type="scientific">Triparma retinervis</name>
    <dbReference type="NCBI Taxonomy" id="2557542"/>
    <lineage>
        <taxon>Eukaryota</taxon>
        <taxon>Sar</taxon>
        <taxon>Stramenopiles</taxon>
        <taxon>Ochrophyta</taxon>
        <taxon>Bolidophyceae</taxon>
        <taxon>Parmales</taxon>
        <taxon>Triparmaceae</taxon>
        <taxon>Triparma</taxon>
    </lineage>
</organism>
<feature type="compositionally biased region" description="Polar residues" evidence="1">
    <location>
        <begin position="357"/>
        <end position="370"/>
    </location>
</feature>
<feature type="region of interest" description="Disordered" evidence="1">
    <location>
        <begin position="313"/>
        <end position="474"/>
    </location>
</feature>
<feature type="compositionally biased region" description="Low complexity" evidence="1">
    <location>
        <begin position="424"/>
        <end position="450"/>
    </location>
</feature>
<feature type="compositionally biased region" description="Polar residues" evidence="1">
    <location>
        <begin position="18"/>
        <end position="37"/>
    </location>
</feature>
<dbReference type="EMBL" id="BRXZ01000792">
    <property type="protein sequence ID" value="GMH54030.1"/>
    <property type="molecule type" value="Genomic_DNA"/>
</dbReference>
<dbReference type="OrthoDB" id="195694at2759"/>
<proteinExistence type="predicted"/>
<feature type="region of interest" description="Disordered" evidence="1">
    <location>
        <begin position="1"/>
        <end position="182"/>
    </location>
</feature>
<feature type="compositionally biased region" description="Basic and acidic residues" evidence="1">
    <location>
        <begin position="313"/>
        <end position="323"/>
    </location>
</feature>
<feature type="compositionally biased region" description="Polar residues" evidence="1">
    <location>
        <begin position="92"/>
        <end position="110"/>
    </location>
</feature>
<feature type="compositionally biased region" description="Polar residues" evidence="1">
    <location>
        <begin position="575"/>
        <end position="586"/>
    </location>
</feature>
<reference evidence="2" key="1">
    <citation type="submission" date="2022-07" db="EMBL/GenBank/DDBJ databases">
        <title>Genome analysis of Parmales, a sister group of diatoms, reveals the evolutionary specialization of diatoms from phago-mixotrophs to photoautotrophs.</title>
        <authorList>
            <person name="Ban H."/>
            <person name="Sato S."/>
            <person name="Yoshikawa S."/>
            <person name="Kazumasa Y."/>
            <person name="Nakamura Y."/>
            <person name="Ichinomiya M."/>
            <person name="Saitoh K."/>
            <person name="Sato N."/>
            <person name="Blanc-Mathieu R."/>
            <person name="Endo H."/>
            <person name="Kuwata A."/>
            <person name="Ogata H."/>
        </authorList>
    </citation>
    <scope>NUCLEOTIDE SEQUENCE</scope>
</reference>